<accession>A0ABU3LDV2</accession>
<proteinExistence type="predicted"/>
<evidence type="ECO:0000313" key="2">
    <source>
        <dbReference type="EMBL" id="MDT7831895.1"/>
    </source>
</evidence>
<reference evidence="2 3" key="1">
    <citation type="submission" date="2023-09" db="EMBL/GenBank/DDBJ databases">
        <title>Novel taxa isolated from Blanes Bay.</title>
        <authorList>
            <person name="Rey-Velasco X."/>
            <person name="Lucena T."/>
        </authorList>
    </citation>
    <scope>NUCLEOTIDE SEQUENCE [LARGE SCALE GENOMIC DNA]</scope>
    <source>
        <strain evidence="2 3">S356</strain>
    </source>
</reference>
<dbReference type="Proteomes" id="UP001257277">
    <property type="component" value="Unassembled WGS sequence"/>
</dbReference>
<evidence type="ECO:0000313" key="3">
    <source>
        <dbReference type="Proteomes" id="UP001257277"/>
    </source>
</evidence>
<keyword evidence="1" id="KW-0472">Membrane</keyword>
<keyword evidence="3" id="KW-1185">Reference proteome</keyword>
<organism evidence="2 3">
    <name type="scientific">Asprobacillus argus</name>
    <dbReference type="NCBI Taxonomy" id="3076534"/>
    <lineage>
        <taxon>Bacteria</taxon>
        <taxon>Pseudomonadati</taxon>
        <taxon>Bacteroidota</taxon>
        <taxon>Flavobacteriia</taxon>
        <taxon>Flavobacteriales</taxon>
        <taxon>Flavobacteriaceae</taxon>
        <taxon>Asprobacillus</taxon>
    </lineage>
</organism>
<comment type="caution">
    <text evidence="2">The sequence shown here is derived from an EMBL/GenBank/DDBJ whole genome shotgun (WGS) entry which is preliminary data.</text>
</comment>
<keyword evidence="1" id="KW-1133">Transmembrane helix</keyword>
<gene>
    <name evidence="2" type="ORF">RQM59_05855</name>
</gene>
<sequence>MGIDKDIKDKFEERAIQPSVSAWERLSDQLDMHARRKRRRRFFYISSAASILLLVSVFLLSTKTDTIEEPIIPEKMIVDKPVKLPELKKELNNVLEENDAIVAAKNISKEEITPQKVSIKKGNYRNKKVVPAKTTKTIAPPKEVIAIIKNPVAKENKIKTDLGIAASNKKSTSRISVNSDALLYSVTHTEKEVIAYYRAHKLDREDVLKSIKLQLKKSNLKIDARAILADVERDIDDASFKENFMKIIKKRVSDLATAIASRND</sequence>
<dbReference type="EMBL" id="JAVTTO010000002">
    <property type="protein sequence ID" value="MDT7831895.1"/>
    <property type="molecule type" value="Genomic_DNA"/>
</dbReference>
<protein>
    <submittedName>
        <fullName evidence="2">Uncharacterized protein</fullName>
    </submittedName>
</protein>
<feature type="transmembrane region" description="Helical" evidence="1">
    <location>
        <begin position="42"/>
        <end position="60"/>
    </location>
</feature>
<evidence type="ECO:0000256" key="1">
    <source>
        <dbReference type="SAM" id="Phobius"/>
    </source>
</evidence>
<keyword evidence="1" id="KW-0812">Transmembrane</keyword>
<name>A0ABU3LDV2_9FLAO</name>
<dbReference type="RefSeq" id="WP_349241150.1">
    <property type="nucleotide sequence ID" value="NZ_JAVTTO010000002.1"/>
</dbReference>